<evidence type="ECO:0000259" key="2">
    <source>
        <dbReference type="PROSITE" id="PS50011"/>
    </source>
</evidence>
<feature type="region of interest" description="Disordered" evidence="1">
    <location>
        <begin position="489"/>
        <end position="541"/>
    </location>
</feature>
<dbReference type="Proteomes" id="UP000767238">
    <property type="component" value="Unassembled WGS sequence"/>
</dbReference>
<gene>
    <name evidence="3" type="ORF">KCV03_g7937</name>
</gene>
<dbReference type="InterPro" id="IPR000719">
    <property type="entry name" value="Prot_kinase_dom"/>
</dbReference>
<dbReference type="AlphaFoldDB" id="A0A9P8GDA0"/>
<dbReference type="Gene3D" id="1.10.510.10">
    <property type="entry name" value="Transferase(Phosphotransferase) domain 1"/>
    <property type="match status" value="1"/>
</dbReference>
<protein>
    <recommendedName>
        <fullName evidence="2">Protein kinase domain-containing protein</fullName>
    </recommendedName>
</protein>
<accession>A0A9P8GDA0</accession>
<feature type="domain" description="Protein kinase" evidence="2">
    <location>
        <begin position="130"/>
        <end position="443"/>
    </location>
</feature>
<dbReference type="InterPro" id="IPR011009">
    <property type="entry name" value="Kinase-like_dom_sf"/>
</dbReference>
<dbReference type="Pfam" id="PF00069">
    <property type="entry name" value="Pkinase"/>
    <property type="match status" value="1"/>
</dbReference>
<reference evidence="3" key="1">
    <citation type="journal article" date="2021" name="J Fungi (Basel)">
        <title>Virulence traits and population genomics of the black yeast Aureobasidium melanogenum.</title>
        <authorList>
            <person name="Cernosa A."/>
            <person name="Sun X."/>
            <person name="Gostincar C."/>
            <person name="Fang C."/>
            <person name="Gunde-Cimerman N."/>
            <person name="Song Z."/>
        </authorList>
    </citation>
    <scope>NUCLEOTIDE SEQUENCE</scope>
    <source>
        <strain evidence="3">EXF-8016</strain>
    </source>
</reference>
<proteinExistence type="predicted"/>
<evidence type="ECO:0000256" key="1">
    <source>
        <dbReference type="SAM" id="MobiDB-lite"/>
    </source>
</evidence>
<name>A0A9P8GDA0_AURME</name>
<dbReference type="PANTHER" id="PTHR24359:SF1">
    <property type="entry name" value="INHIBITOR OF NUCLEAR FACTOR KAPPA-B KINASE EPSILON SUBUNIT HOMOLOG 1-RELATED"/>
    <property type="match status" value="1"/>
</dbReference>
<dbReference type="SUPFAM" id="SSF56112">
    <property type="entry name" value="Protein kinase-like (PK-like)"/>
    <property type="match status" value="1"/>
</dbReference>
<comment type="caution">
    <text evidence="3">The sequence shown here is derived from an EMBL/GenBank/DDBJ whole genome shotgun (WGS) entry which is preliminary data.</text>
</comment>
<dbReference type="GO" id="GO:0004674">
    <property type="term" value="F:protein serine/threonine kinase activity"/>
    <property type="evidence" value="ECO:0007669"/>
    <property type="project" value="TreeGrafter"/>
</dbReference>
<dbReference type="PROSITE" id="PS50011">
    <property type="entry name" value="PROTEIN_KINASE_DOM"/>
    <property type="match status" value="1"/>
</dbReference>
<evidence type="ECO:0000313" key="3">
    <source>
        <dbReference type="EMBL" id="KAH0215651.1"/>
    </source>
</evidence>
<evidence type="ECO:0000313" key="4">
    <source>
        <dbReference type="Proteomes" id="UP000767238"/>
    </source>
</evidence>
<dbReference type="OrthoDB" id="9992527at2759"/>
<feature type="non-terminal residue" evidence="3">
    <location>
        <position position="1"/>
    </location>
</feature>
<reference evidence="3" key="2">
    <citation type="submission" date="2021-08" db="EMBL/GenBank/DDBJ databases">
        <authorList>
            <person name="Gostincar C."/>
            <person name="Sun X."/>
            <person name="Song Z."/>
            <person name="Gunde-Cimerman N."/>
        </authorList>
    </citation>
    <scope>NUCLEOTIDE SEQUENCE</scope>
    <source>
        <strain evidence="3">EXF-8016</strain>
    </source>
</reference>
<organism evidence="3 4">
    <name type="scientific">Aureobasidium melanogenum</name>
    <name type="common">Aureobasidium pullulans var. melanogenum</name>
    <dbReference type="NCBI Taxonomy" id="46634"/>
    <lineage>
        <taxon>Eukaryota</taxon>
        <taxon>Fungi</taxon>
        <taxon>Dikarya</taxon>
        <taxon>Ascomycota</taxon>
        <taxon>Pezizomycotina</taxon>
        <taxon>Dothideomycetes</taxon>
        <taxon>Dothideomycetidae</taxon>
        <taxon>Dothideales</taxon>
        <taxon>Saccotheciaceae</taxon>
        <taxon>Aureobasidium</taxon>
    </lineage>
</organism>
<dbReference type="SMART" id="SM00220">
    <property type="entry name" value="S_TKc"/>
    <property type="match status" value="1"/>
</dbReference>
<dbReference type="PANTHER" id="PTHR24359">
    <property type="entry name" value="SERINE/THREONINE-PROTEIN KINASE SBK1"/>
    <property type="match status" value="1"/>
</dbReference>
<dbReference type="GO" id="GO:0005524">
    <property type="term" value="F:ATP binding"/>
    <property type="evidence" value="ECO:0007669"/>
    <property type="project" value="InterPro"/>
</dbReference>
<dbReference type="EMBL" id="JAHFYH010000070">
    <property type="protein sequence ID" value="KAH0215651.1"/>
    <property type="molecule type" value="Genomic_DNA"/>
</dbReference>
<sequence>MRYVEFEKSNGEMLFEEIDPIKIPLHKSVSTILDGSTLVFSWLVRKKHGRLIHIFHCADFDDIKFGDTKHSLLDDRDLRHAYDEYNMGYPFTFDKLAGTLESSRWEFFPQHLYSKLENKAFGDKLYIPFCRQEAVTQAGATAVVYVTIIQEEFVSDQVRPLLGPRVDDENYGICYRLAIKTISETRWNEYSQERRAFKGIDDKRGMLRCLGSYNSIDERGHKYYNILLEFADMNLHDFFMDLDPPQLAEEVCSQWAEFCQIAAAIDTLHHLDYEGSRWSGWHGDIKPRNLLRVGKEWKLADFGFTVFIAEPPGGSPRTRLKECTQTWGAPETVQQGTWVLQTVDTWSFGCVLSIAATWMIKGIKGVIEYQEYRSQNRPSDAFHHDGDVLSQIRIWHDHLKQLIRPSDHITGPILDVVEKHLLLKDPEARLKSIELKATLDAIVARARDSLASQSPMDTGLARALKYVEDHPTEWIVSYKSPMKDGYYATKPTGSLPDIGQLPPTDQPETRSSLGSAVQERLNARPSSPEANSETGATEDFD</sequence>
<feature type="compositionally biased region" description="Polar residues" evidence="1">
    <location>
        <begin position="524"/>
        <end position="535"/>
    </location>
</feature>